<evidence type="ECO:0000256" key="2">
    <source>
        <dbReference type="ARBA" id="ARBA00022679"/>
    </source>
</evidence>
<gene>
    <name evidence="8" type="ORF">Taro_044871</name>
</gene>
<name>A0A843X5X5_COLES</name>
<dbReference type="Gene3D" id="1.10.510.10">
    <property type="entry name" value="Transferase(Phosphotransferase) domain 1"/>
    <property type="match status" value="1"/>
</dbReference>
<evidence type="ECO:0000256" key="4">
    <source>
        <dbReference type="ARBA" id="ARBA00022777"/>
    </source>
</evidence>
<dbReference type="GO" id="GO:0005524">
    <property type="term" value="F:ATP binding"/>
    <property type="evidence" value="ECO:0007669"/>
    <property type="project" value="UniProtKB-KW"/>
</dbReference>
<dbReference type="InterPro" id="IPR011009">
    <property type="entry name" value="Kinase-like_dom_sf"/>
</dbReference>
<dbReference type="PANTHER" id="PTHR48016:SF45">
    <property type="entry name" value="OS04G0559800 PROTEIN"/>
    <property type="match status" value="1"/>
</dbReference>
<dbReference type="GO" id="GO:0005737">
    <property type="term" value="C:cytoplasm"/>
    <property type="evidence" value="ECO:0007669"/>
    <property type="project" value="TreeGrafter"/>
</dbReference>
<evidence type="ECO:0000256" key="6">
    <source>
        <dbReference type="SAM" id="MobiDB-lite"/>
    </source>
</evidence>
<keyword evidence="5" id="KW-0067">ATP-binding</keyword>
<sequence length="278" mass="29771">MFKIGNSKELPAIPDHLSDEGKDFIRLCLQRDPSNRPTASQLLQHPFVRNAAPLARPTIGSDVLEPPAGVSCPVDFKGGGHSKNLSFVDMQGLAIQRLKATKTSSMSSGCQARNMSCPVSPIGSPLLSSWSPQHLSGRMSPSPISSPRTTSGSSTPLTGGSSVIPFNQSKQSGLLYESLGSLPRPPNNIYVNGSFCHDPKLELYRGMQPGSPVIREPMLSETDVPGLPFGRSVLVELQEPCHGRLVLADHVSQQLQDQVKSNPSFELGSSLHARTTGI</sequence>
<keyword evidence="3" id="KW-0547">Nucleotide-binding</keyword>
<evidence type="ECO:0000259" key="7">
    <source>
        <dbReference type="PROSITE" id="PS50011"/>
    </source>
</evidence>
<keyword evidence="4" id="KW-0418">Kinase</keyword>
<feature type="compositionally biased region" description="Low complexity" evidence="6">
    <location>
        <begin position="136"/>
        <end position="162"/>
    </location>
</feature>
<dbReference type="Proteomes" id="UP000652761">
    <property type="component" value="Unassembled WGS sequence"/>
</dbReference>
<organism evidence="8 9">
    <name type="scientific">Colocasia esculenta</name>
    <name type="common">Wild taro</name>
    <name type="synonym">Arum esculentum</name>
    <dbReference type="NCBI Taxonomy" id="4460"/>
    <lineage>
        <taxon>Eukaryota</taxon>
        <taxon>Viridiplantae</taxon>
        <taxon>Streptophyta</taxon>
        <taxon>Embryophyta</taxon>
        <taxon>Tracheophyta</taxon>
        <taxon>Spermatophyta</taxon>
        <taxon>Magnoliopsida</taxon>
        <taxon>Liliopsida</taxon>
        <taxon>Araceae</taxon>
        <taxon>Aroideae</taxon>
        <taxon>Colocasieae</taxon>
        <taxon>Colocasia</taxon>
    </lineage>
</organism>
<dbReference type="SUPFAM" id="SSF56112">
    <property type="entry name" value="Protein kinase-like (PK-like)"/>
    <property type="match status" value="1"/>
</dbReference>
<dbReference type="PANTHER" id="PTHR48016">
    <property type="entry name" value="MAP KINASE KINASE KINASE SSK2-RELATED-RELATED"/>
    <property type="match status" value="1"/>
</dbReference>
<evidence type="ECO:0000256" key="5">
    <source>
        <dbReference type="ARBA" id="ARBA00022840"/>
    </source>
</evidence>
<dbReference type="PROSITE" id="PS50011">
    <property type="entry name" value="PROTEIN_KINASE_DOM"/>
    <property type="match status" value="1"/>
</dbReference>
<dbReference type="OrthoDB" id="633533at2759"/>
<evidence type="ECO:0000256" key="1">
    <source>
        <dbReference type="ARBA" id="ARBA00006529"/>
    </source>
</evidence>
<evidence type="ECO:0000313" key="9">
    <source>
        <dbReference type="Proteomes" id="UP000652761"/>
    </source>
</evidence>
<comment type="caution">
    <text evidence="8">The sequence shown here is derived from an EMBL/GenBank/DDBJ whole genome shotgun (WGS) entry which is preliminary data.</text>
</comment>
<dbReference type="InterPro" id="IPR000719">
    <property type="entry name" value="Prot_kinase_dom"/>
</dbReference>
<accession>A0A843X5X5</accession>
<proteinExistence type="inferred from homology"/>
<dbReference type="AlphaFoldDB" id="A0A843X5X5"/>
<feature type="region of interest" description="Disordered" evidence="6">
    <location>
        <begin position="128"/>
        <end position="163"/>
    </location>
</feature>
<evidence type="ECO:0000313" key="8">
    <source>
        <dbReference type="EMBL" id="MQM11960.1"/>
    </source>
</evidence>
<keyword evidence="9" id="KW-1185">Reference proteome</keyword>
<dbReference type="InterPro" id="IPR050538">
    <property type="entry name" value="MAP_kinase_kinase_kinase"/>
</dbReference>
<dbReference type="GO" id="GO:0004709">
    <property type="term" value="F:MAP kinase kinase kinase activity"/>
    <property type="evidence" value="ECO:0007669"/>
    <property type="project" value="TreeGrafter"/>
</dbReference>
<dbReference type="EMBL" id="NMUH01005155">
    <property type="protein sequence ID" value="MQM11960.1"/>
    <property type="molecule type" value="Genomic_DNA"/>
</dbReference>
<keyword evidence="2" id="KW-0808">Transferase</keyword>
<evidence type="ECO:0000256" key="3">
    <source>
        <dbReference type="ARBA" id="ARBA00022741"/>
    </source>
</evidence>
<protein>
    <recommendedName>
        <fullName evidence="7">Protein kinase domain-containing protein</fullName>
    </recommendedName>
</protein>
<comment type="similarity">
    <text evidence="1">Belongs to the protein kinase superfamily. STE Ser/Thr protein kinase family. MAP kinase kinase kinase subfamily.</text>
</comment>
<feature type="domain" description="Protein kinase" evidence="7">
    <location>
        <begin position="1"/>
        <end position="48"/>
    </location>
</feature>
<reference evidence="8" key="1">
    <citation type="submission" date="2017-07" db="EMBL/GenBank/DDBJ databases">
        <title>Taro Niue Genome Assembly and Annotation.</title>
        <authorList>
            <person name="Atibalentja N."/>
            <person name="Keating K."/>
            <person name="Fields C.J."/>
        </authorList>
    </citation>
    <scope>NUCLEOTIDE SEQUENCE</scope>
    <source>
        <strain evidence="8">Niue_2</strain>
        <tissue evidence="8">Leaf</tissue>
    </source>
</reference>